<dbReference type="Gene3D" id="2.40.50.100">
    <property type="match status" value="1"/>
</dbReference>
<feature type="transmembrane region" description="Helical" evidence="4">
    <location>
        <begin position="196"/>
        <end position="214"/>
    </location>
</feature>
<dbReference type="PANTHER" id="PTHR32347">
    <property type="entry name" value="EFFLUX SYSTEM COMPONENT YKNX-RELATED"/>
    <property type="match status" value="1"/>
</dbReference>
<feature type="transmembrane region" description="Helical" evidence="4">
    <location>
        <begin position="221"/>
        <end position="241"/>
    </location>
</feature>
<dbReference type="InterPro" id="IPR050465">
    <property type="entry name" value="UPF0194_transport"/>
</dbReference>
<dbReference type="PANTHER" id="PTHR32347:SF23">
    <property type="entry name" value="BLL5650 PROTEIN"/>
    <property type="match status" value="1"/>
</dbReference>
<accession>A0A1U7H234</accession>
<dbReference type="EMBL" id="MRCA01000003">
    <property type="protein sequence ID" value="OKH15011.1"/>
    <property type="molecule type" value="Genomic_DNA"/>
</dbReference>
<dbReference type="OrthoDB" id="9800613at2"/>
<protein>
    <submittedName>
        <fullName evidence="5">Uncharacterized protein</fullName>
    </submittedName>
</protein>
<feature type="coiled-coil region" evidence="3">
    <location>
        <begin position="528"/>
        <end position="588"/>
    </location>
</feature>
<dbReference type="Gene3D" id="1.10.287.1490">
    <property type="match status" value="1"/>
</dbReference>
<evidence type="ECO:0000256" key="2">
    <source>
        <dbReference type="ARBA" id="ARBA00023054"/>
    </source>
</evidence>
<evidence type="ECO:0000256" key="1">
    <source>
        <dbReference type="ARBA" id="ARBA00004196"/>
    </source>
</evidence>
<feature type="coiled-coil region" evidence="3">
    <location>
        <begin position="627"/>
        <end position="715"/>
    </location>
</feature>
<feature type="transmembrane region" description="Helical" evidence="4">
    <location>
        <begin position="153"/>
        <end position="176"/>
    </location>
</feature>
<keyword evidence="4" id="KW-0812">Transmembrane</keyword>
<dbReference type="AlphaFoldDB" id="A0A1U7H234"/>
<evidence type="ECO:0000256" key="3">
    <source>
        <dbReference type="SAM" id="Coils"/>
    </source>
</evidence>
<comment type="subcellular location">
    <subcellularLocation>
        <location evidence="1">Cell envelope</location>
    </subcellularLocation>
</comment>
<sequence>MYKPLKNRWRRDLEIKRIPQVGKKPECYQVKIPNSEQIFEFGLEEYFLCQSMNGVATPSVIIDKFVSRFNTLLAEEDFDQFSRQIAECNLLEPFLSESDIENVIQEPLLEIKQNEYTRISSGMTFSKKEKHKSQVYIWSAVNPGKKFAVLKNIFAPFSLLFQVSVWGLIPGIPIAFLTLFNNQFLLWSDYLSGIKSLPYLQIYIFNLIFASLTAKIAQGVVLTYYGGTVTKFGLVLAAGFLPRFYIDREPMWQLRRHKQLWTLATPVITRPILFVLSVLVWYLHRETGTQLSNYALLLAHASFIDFLLDASPLWPSDGYVWTTAYFRLPPNLFQRSFLVWDMLLNRRPLPKSLPAKQKLGLQLFLLGAGIFSISVILTIIYFAAGGLAENLPGILGNGTTYIFLFVLLALVLRQPISKCLNSQKLNNLVTRDMITSAKESEYANQKVNKSWLGTFLKACTMLGGLALFLPYPYRSGGQIKLITSKQQQIQAEVDGKITRVLLKGGDGTWVKAGTVVATMEAPEISNEFSKTEEQINSKQADMRKQEAELAKLLATPKKEDVEVAKQQVEVAQQQVAVAKQKVKVAQQEVEVAKGALQTAISRAEFSLREAERFKYLSEQGAYSRQQYEDAEKRATTDRNTVEEMKQNVEKAQQSLQEAKEDVAVKYQKVEEAKANLSLVKSGPYPEELDAVRQEIAATRAEIQRLRQQLTYLNSQLKRTKLVMPFDGYIVTSELQQKVGSYLDKGDTFATVENSRNIYGEIQIPEYEVSEIIAGGKAEVKLTAYPNDPLMGRVISIEPVTSNDNSSSKISVNQTSGTTLESTNATSSRVVKVVVEFPRTSKILKSGMSGYAKIEGKSMPVIIAFTRPIVRFIQIELWSWIP</sequence>
<keyword evidence="6" id="KW-1185">Reference proteome</keyword>
<dbReference type="Gene3D" id="1.10.287.470">
    <property type="entry name" value="Helix hairpin bin"/>
    <property type="match status" value="1"/>
</dbReference>
<proteinExistence type="predicted"/>
<dbReference type="GO" id="GO:0030313">
    <property type="term" value="C:cell envelope"/>
    <property type="evidence" value="ECO:0007669"/>
    <property type="project" value="UniProtKB-SubCell"/>
</dbReference>
<gene>
    <name evidence="5" type="ORF">NIES592_09060</name>
</gene>
<keyword evidence="2 3" id="KW-0175">Coiled coil</keyword>
<organism evidence="5 6">
    <name type="scientific">Fischerella major NIES-592</name>
    <dbReference type="NCBI Taxonomy" id="210994"/>
    <lineage>
        <taxon>Bacteria</taxon>
        <taxon>Bacillati</taxon>
        <taxon>Cyanobacteriota</taxon>
        <taxon>Cyanophyceae</taxon>
        <taxon>Nostocales</taxon>
        <taxon>Hapalosiphonaceae</taxon>
        <taxon>Fischerella</taxon>
    </lineage>
</organism>
<dbReference type="RefSeq" id="WP_073555557.1">
    <property type="nucleotide sequence ID" value="NZ_MRCA01000003.1"/>
</dbReference>
<evidence type="ECO:0000313" key="5">
    <source>
        <dbReference type="EMBL" id="OKH15011.1"/>
    </source>
</evidence>
<feature type="transmembrane region" description="Helical" evidence="4">
    <location>
        <begin position="394"/>
        <end position="412"/>
    </location>
</feature>
<keyword evidence="4" id="KW-1133">Transmembrane helix</keyword>
<name>A0A1U7H234_9CYAN</name>
<dbReference type="Gene3D" id="2.40.30.170">
    <property type="match status" value="1"/>
</dbReference>
<evidence type="ECO:0000313" key="6">
    <source>
        <dbReference type="Proteomes" id="UP000186391"/>
    </source>
</evidence>
<reference evidence="5 6" key="1">
    <citation type="submission" date="2016-11" db="EMBL/GenBank/DDBJ databases">
        <title>Draft Genome Sequences of Nine Cyanobacterial Strains from Diverse Habitats.</title>
        <authorList>
            <person name="Zhu T."/>
            <person name="Hou S."/>
            <person name="Lu X."/>
            <person name="Hess W.R."/>
        </authorList>
    </citation>
    <scope>NUCLEOTIDE SEQUENCE [LARGE SCALE GENOMIC DNA]</scope>
    <source>
        <strain evidence="5 6">NIES-592</strain>
    </source>
</reference>
<evidence type="ECO:0000256" key="4">
    <source>
        <dbReference type="SAM" id="Phobius"/>
    </source>
</evidence>
<feature type="transmembrane region" description="Helical" evidence="4">
    <location>
        <begin position="363"/>
        <end position="388"/>
    </location>
</feature>
<feature type="transmembrane region" description="Helical" evidence="4">
    <location>
        <begin position="261"/>
        <end position="282"/>
    </location>
</feature>
<comment type="caution">
    <text evidence="5">The sequence shown here is derived from an EMBL/GenBank/DDBJ whole genome shotgun (WGS) entry which is preliminary data.</text>
</comment>
<keyword evidence="4" id="KW-0472">Membrane</keyword>
<feature type="transmembrane region" description="Helical" evidence="4">
    <location>
        <begin position="455"/>
        <end position="473"/>
    </location>
</feature>
<dbReference type="Proteomes" id="UP000186391">
    <property type="component" value="Unassembled WGS sequence"/>
</dbReference>